<gene>
    <name evidence="2" type="ORF">GCM10009001_10350</name>
</gene>
<accession>A0ABP3QSX1</accession>
<dbReference type="PANTHER" id="PTHR35792:SF3">
    <property type="entry name" value="IG HYPOTHETICAL 17707"/>
    <property type="match status" value="1"/>
</dbReference>
<keyword evidence="1" id="KW-0732">Signal</keyword>
<dbReference type="InterPro" id="IPR024623">
    <property type="entry name" value="YtxH"/>
</dbReference>
<dbReference type="EMBL" id="BAAADS010000006">
    <property type="protein sequence ID" value="GAA0596178.1"/>
    <property type="molecule type" value="Genomic_DNA"/>
</dbReference>
<organism evidence="2 3">
    <name type="scientific">Virgibacillus siamensis</name>
    <dbReference type="NCBI Taxonomy" id="480071"/>
    <lineage>
        <taxon>Bacteria</taxon>
        <taxon>Bacillati</taxon>
        <taxon>Bacillota</taxon>
        <taxon>Bacilli</taxon>
        <taxon>Bacillales</taxon>
        <taxon>Bacillaceae</taxon>
        <taxon>Virgibacillus</taxon>
    </lineage>
</organism>
<dbReference type="RefSeq" id="WP_343810920.1">
    <property type="nucleotide sequence ID" value="NZ_BAAADS010000006.1"/>
</dbReference>
<evidence type="ECO:0000313" key="3">
    <source>
        <dbReference type="Proteomes" id="UP001500866"/>
    </source>
</evidence>
<dbReference type="InterPro" id="IPR052928">
    <property type="entry name" value="Desiccation-related_membrane"/>
</dbReference>
<sequence>MISKKSLVLGVMVGGAISTAATLLSTPASGKDFRNRAKDQGIEWKQMFGNLKQDALRLKNQLTKTSKEGAALVKELTQEMKNSVEEWKLAVEPHQENIYEYLDQIESSLKDLEEKIDKQ</sequence>
<name>A0ABP3QSX1_9BACI</name>
<evidence type="ECO:0000256" key="1">
    <source>
        <dbReference type="SAM" id="SignalP"/>
    </source>
</evidence>
<proteinExistence type="predicted"/>
<feature type="signal peptide" evidence="1">
    <location>
        <begin position="1"/>
        <end position="20"/>
    </location>
</feature>
<protein>
    <submittedName>
        <fullName evidence="2">YtxH domain-containing protein</fullName>
    </submittedName>
</protein>
<feature type="chain" id="PRO_5047126946" evidence="1">
    <location>
        <begin position="21"/>
        <end position="119"/>
    </location>
</feature>
<evidence type="ECO:0000313" key="2">
    <source>
        <dbReference type="EMBL" id="GAA0596178.1"/>
    </source>
</evidence>
<dbReference type="Pfam" id="PF12732">
    <property type="entry name" value="YtxH"/>
    <property type="match status" value="1"/>
</dbReference>
<keyword evidence="3" id="KW-1185">Reference proteome</keyword>
<comment type="caution">
    <text evidence="2">The sequence shown here is derived from an EMBL/GenBank/DDBJ whole genome shotgun (WGS) entry which is preliminary data.</text>
</comment>
<dbReference type="PANTHER" id="PTHR35792">
    <property type="entry name" value="GENERAL STRESS PROTEIN"/>
    <property type="match status" value="1"/>
</dbReference>
<dbReference type="Proteomes" id="UP001500866">
    <property type="component" value="Unassembled WGS sequence"/>
</dbReference>
<reference evidence="3" key="1">
    <citation type="journal article" date="2019" name="Int. J. Syst. Evol. Microbiol.">
        <title>The Global Catalogue of Microorganisms (GCM) 10K type strain sequencing project: providing services to taxonomists for standard genome sequencing and annotation.</title>
        <authorList>
            <consortium name="The Broad Institute Genomics Platform"/>
            <consortium name="The Broad Institute Genome Sequencing Center for Infectious Disease"/>
            <person name="Wu L."/>
            <person name="Ma J."/>
        </authorList>
    </citation>
    <scope>NUCLEOTIDE SEQUENCE [LARGE SCALE GENOMIC DNA]</scope>
    <source>
        <strain evidence="3">JCM 15395</strain>
    </source>
</reference>